<keyword evidence="2" id="KW-0695">RNA-directed DNA polymerase</keyword>
<evidence type="ECO:0000313" key="3">
    <source>
        <dbReference type="Proteomes" id="UP000033870"/>
    </source>
</evidence>
<keyword evidence="2" id="KW-0808">Transferase</keyword>
<dbReference type="AlphaFoldDB" id="A0A0G2BBD9"/>
<feature type="transmembrane region" description="Helical" evidence="1">
    <location>
        <begin position="12"/>
        <end position="35"/>
    </location>
</feature>
<comment type="caution">
    <text evidence="2">The sequence shown here is derived from an EMBL/GenBank/DDBJ whole genome shotgun (WGS) entry which is preliminary data.</text>
</comment>
<sequence length="103" mass="12016">MSTFPSSIISSNIIYGNIIIFATPMILDWLGDVLLPRYRVIRAKTKHRMFAKVRRKTDEFNRGIGDDYRLDQTVQSYLGILGHCQGYKIEEELKNEVWINKAH</sequence>
<name>A0A0G2BBD9_9BACT</name>
<dbReference type="EMBL" id="LCRX01000003">
    <property type="protein sequence ID" value="KKW42854.1"/>
    <property type="molecule type" value="Genomic_DNA"/>
</dbReference>
<dbReference type="Proteomes" id="UP000033870">
    <property type="component" value="Unassembled WGS sequence"/>
</dbReference>
<protein>
    <submittedName>
        <fullName evidence="2">RNA-directed DNA polymerase (Reverse transcriptase)</fullName>
    </submittedName>
</protein>
<proteinExistence type="predicted"/>
<organism evidence="2 3">
    <name type="scientific">Candidatus Magasanikbacteria bacterium GW2011_GWA2_56_11</name>
    <dbReference type="NCBI Taxonomy" id="1619044"/>
    <lineage>
        <taxon>Bacteria</taxon>
        <taxon>Candidatus Magasanikiibacteriota</taxon>
    </lineage>
</organism>
<accession>A0A0G2BBD9</accession>
<gene>
    <name evidence="2" type="ORF">UY92_C0003G0060</name>
</gene>
<evidence type="ECO:0000313" key="2">
    <source>
        <dbReference type="EMBL" id="KKW42854.1"/>
    </source>
</evidence>
<keyword evidence="1" id="KW-0472">Membrane</keyword>
<keyword evidence="1" id="KW-0812">Transmembrane</keyword>
<reference evidence="2 3" key="1">
    <citation type="journal article" date="2015" name="Nature">
        <title>rRNA introns, odd ribosomes, and small enigmatic genomes across a large radiation of phyla.</title>
        <authorList>
            <person name="Brown C.T."/>
            <person name="Hug L.A."/>
            <person name="Thomas B.C."/>
            <person name="Sharon I."/>
            <person name="Castelle C.J."/>
            <person name="Singh A."/>
            <person name="Wilkins M.J."/>
            <person name="Williams K.H."/>
            <person name="Banfield J.F."/>
        </authorList>
    </citation>
    <scope>NUCLEOTIDE SEQUENCE [LARGE SCALE GENOMIC DNA]</scope>
</reference>
<keyword evidence="1" id="KW-1133">Transmembrane helix</keyword>
<evidence type="ECO:0000256" key="1">
    <source>
        <dbReference type="SAM" id="Phobius"/>
    </source>
</evidence>
<keyword evidence="2" id="KW-0548">Nucleotidyltransferase</keyword>
<dbReference type="GO" id="GO:0003964">
    <property type="term" value="F:RNA-directed DNA polymerase activity"/>
    <property type="evidence" value="ECO:0007669"/>
    <property type="project" value="UniProtKB-KW"/>
</dbReference>